<feature type="domain" description="Methyltransferase type 11" evidence="2">
    <location>
        <begin position="36"/>
        <end position="125"/>
    </location>
</feature>
<sequence length="237" mass="27856">MLQKSWFRKLFRFNQYERDQWIIKIVKQIPDNSRVLDVGAGSCPYRSLFKHCEYKTHDFVQLRSDQLLGKDYGQIDYVSDIKEIPVPDASFDVIICTEVFEHIPEPIPVVAEFARILKPGGKLILTAPLQSGIHQEPYHFYGGYTPFWYKHFLGKNNFANISVEENGLFNRFFAQEGIRFIRMNHPFKNIISFLYFPIWLILTPIILLTAILAPIFDRYDSEKRFTIGYHVLAEKLK</sequence>
<keyword evidence="3" id="KW-0808">Transferase</keyword>
<evidence type="ECO:0000256" key="1">
    <source>
        <dbReference type="SAM" id="Phobius"/>
    </source>
</evidence>
<keyword evidence="1" id="KW-0812">Transmembrane</keyword>
<proteinExistence type="predicted"/>
<evidence type="ECO:0000313" key="4">
    <source>
        <dbReference type="Proteomes" id="UP000199532"/>
    </source>
</evidence>
<dbReference type="AlphaFoldDB" id="A0A1H6RJE7"/>
<organism evidence="3 4">
    <name type="scientific">Dyadobacter koreensis</name>
    <dbReference type="NCBI Taxonomy" id="408657"/>
    <lineage>
        <taxon>Bacteria</taxon>
        <taxon>Pseudomonadati</taxon>
        <taxon>Bacteroidota</taxon>
        <taxon>Cytophagia</taxon>
        <taxon>Cytophagales</taxon>
        <taxon>Spirosomataceae</taxon>
        <taxon>Dyadobacter</taxon>
    </lineage>
</organism>
<feature type="transmembrane region" description="Helical" evidence="1">
    <location>
        <begin position="193"/>
        <end position="216"/>
    </location>
</feature>
<dbReference type="SUPFAM" id="SSF53335">
    <property type="entry name" value="S-adenosyl-L-methionine-dependent methyltransferases"/>
    <property type="match status" value="1"/>
</dbReference>
<dbReference type="GO" id="GO:0008757">
    <property type="term" value="F:S-adenosylmethionine-dependent methyltransferase activity"/>
    <property type="evidence" value="ECO:0007669"/>
    <property type="project" value="InterPro"/>
</dbReference>
<dbReference type="GO" id="GO:0032259">
    <property type="term" value="P:methylation"/>
    <property type="evidence" value="ECO:0007669"/>
    <property type="project" value="UniProtKB-KW"/>
</dbReference>
<dbReference type="RefSeq" id="WP_090333083.1">
    <property type="nucleotide sequence ID" value="NZ_FNXY01000002.1"/>
</dbReference>
<dbReference type="STRING" id="408657.SAMN04487995_1100"/>
<keyword evidence="4" id="KW-1185">Reference proteome</keyword>
<dbReference type="InterPro" id="IPR029063">
    <property type="entry name" value="SAM-dependent_MTases_sf"/>
</dbReference>
<dbReference type="InterPro" id="IPR013216">
    <property type="entry name" value="Methyltransf_11"/>
</dbReference>
<keyword evidence="1" id="KW-0472">Membrane</keyword>
<dbReference type="Pfam" id="PF08241">
    <property type="entry name" value="Methyltransf_11"/>
    <property type="match status" value="1"/>
</dbReference>
<accession>A0A1H6RJE7</accession>
<gene>
    <name evidence="3" type="ORF">SAMN04487995_1100</name>
</gene>
<evidence type="ECO:0000313" key="3">
    <source>
        <dbReference type="EMBL" id="SEI51930.1"/>
    </source>
</evidence>
<keyword evidence="1" id="KW-1133">Transmembrane helix</keyword>
<dbReference type="CDD" id="cd02440">
    <property type="entry name" value="AdoMet_MTases"/>
    <property type="match status" value="1"/>
</dbReference>
<reference evidence="3 4" key="1">
    <citation type="submission" date="2016-10" db="EMBL/GenBank/DDBJ databases">
        <authorList>
            <person name="de Groot N.N."/>
        </authorList>
    </citation>
    <scope>NUCLEOTIDE SEQUENCE [LARGE SCALE GENOMIC DNA]</scope>
    <source>
        <strain evidence="3 4">DSM 19938</strain>
    </source>
</reference>
<name>A0A1H6RJE7_9BACT</name>
<dbReference type="PANTHER" id="PTHR43591">
    <property type="entry name" value="METHYLTRANSFERASE"/>
    <property type="match status" value="1"/>
</dbReference>
<keyword evidence="3" id="KW-0489">Methyltransferase</keyword>
<evidence type="ECO:0000259" key="2">
    <source>
        <dbReference type="Pfam" id="PF08241"/>
    </source>
</evidence>
<dbReference type="EMBL" id="FNXY01000002">
    <property type="protein sequence ID" value="SEI51930.1"/>
    <property type="molecule type" value="Genomic_DNA"/>
</dbReference>
<dbReference type="Proteomes" id="UP000199532">
    <property type="component" value="Unassembled WGS sequence"/>
</dbReference>
<dbReference type="OrthoDB" id="9805171at2"/>
<dbReference type="Gene3D" id="3.40.50.150">
    <property type="entry name" value="Vaccinia Virus protein VP39"/>
    <property type="match status" value="1"/>
</dbReference>
<protein>
    <submittedName>
        <fullName evidence="3">Methyltransferase domain-containing protein</fullName>
    </submittedName>
</protein>